<comment type="function">
    <text evidence="7">Component of the SMC5-SMC6 complex, that promotes sister chromatid alignment after DNA damage and facilitates double-stranded DNA breaks (DSBs) repair via homologous recombination between sister chromatids.</text>
</comment>
<keyword evidence="5 7" id="KW-0234">DNA repair</keyword>
<dbReference type="AlphaFoldDB" id="A0A2V1E9X2"/>
<organism evidence="11 12">
    <name type="scientific">Periconia macrospinosa</name>
    <dbReference type="NCBI Taxonomy" id="97972"/>
    <lineage>
        <taxon>Eukaryota</taxon>
        <taxon>Fungi</taxon>
        <taxon>Dikarya</taxon>
        <taxon>Ascomycota</taxon>
        <taxon>Pezizomycotina</taxon>
        <taxon>Dothideomycetes</taxon>
        <taxon>Pleosporomycetidae</taxon>
        <taxon>Pleosporales</taxon>
        <taxon>Massarineae</taxon>
        <taxon>Periconiaceae</taxon>
        <taxon>Periconia</taxon>
    </lineage>
</organism>
<dbReference type="OrthoDB" id="361242at2759"/>
<evidence type="ECO:0000256" key="6">
    <source>
        <dbReference type="ARBA" id="ARBA00023242"/>
    </source>
</evidence>
<dbReference type="InterPro" id="IPR029225">
    <property type="entry name" value="Nse4_Nse3-bd"/>
</dbReference>
<accession>A0A2V1E9X2</accession>
<dbReference type="GO" id="GO:0005634">
    <property type="term" value="C:nucleus"/>
    <property type="evidence" value="ECO:0007669"/>
    <property type="project" value="UniProtKB-SubCell"/>
</dbReference>
<evidence type="ECO:0000259" key="10">
    <source>
        <dbReference type="Pfam" id="PF15412"/>
    </source>
</evidence>
<evidence type="ECO:0000313" key="11">
    <source>
        <dbReference type="EMBL" id="PVI06444.1"/>
    </source>
</evidence>
<evidence type="ECO:0000256" key="7">
    <source>
        <dbReference type="RuleBase" id="RU365071"/>
    </source>
</evidence>
<evidence type="ECO:0000256" key="5">
    <source>
        <dbReference type="ARBA" id="ARBA00023204"/>
    </source>
</evidence>
<gene>
    <name evidence="11" type="ORF">DM02DRAFT_649950</name>
</gene>
<dbReference type="InterPro" id="IPR014854">
    <property type="entry name" value="Nse4_C"/>
</dbReference>
<evidence type="ECO:0000256" key="1">
    <source>
        <dbReference type="ARBA" id="ARBA00004123"/>
    </source>
</evidence>
<dbReference type="PANTHER" id="PTHR16140">
    <property type="entry name" value="NON-STRUCTURAL MAINTENANCE OF CHROMOSOMES ELEMENT 4"/>
    <property type="match status" value="1"/>
</dbReference>
<keyword evidence="3 7" id="KW-0227">DNA damage</keyword>
<evidence type="ECO:0000256" key="2">
    <source>
        <dbReference type="ARBA" id="ARBA00008997"/>
    </source>
</evidence>
<sequence>MARLNTRTSATPIGRASTVDSLYRDPTPLAHVNRENTARQSSYSVLSPVDSISSDKENDIPPSSRQITPDPQSRFRAKGKPMSAPRNQRMPTPDSASASVGNTNKRRRTDNYDFTGSDSGNAHIYQDEENEVEAQSNNIPTPEDEEDEGEEEEEEEEEDLRYYNPDQNVDKRRALRIGMRDSRREIEVNRDEYINDRGDRLIAAINKQNHYMTKVRQTADATLDARTLVDLTDMSSKQLGNRLQANAGIGIDLDQLVSRLIYFMKEHHAPGENEEPPTQAHTRRQTRTVDDDDEDESGEGLDWAFLGREACFPSNKRPPVSSFLLGPLSLQKRVRNVQTRRARAQRQPLGPATRPQELRQEDIKQSENSNLTHLVKSIHAHLEQHLNNNGAKVESELSMIEGEPDAEDIFAACSRHRVYISPEEEPAVSLFDFAVNPHSFGQTVENLFYISFLIREGKAKVVVDENELPLLAISETRNISEQRQANVEKHQAIFSIDYATWKDLIRAYDITEPLIPHRQREEANIAPGGWYG</sequence>
<dbReference type="GO" id="GO:0030915">
    <property type="term" value="C:Smc5-Smc6 complex"/>
    <property type="evidence" value="ECO:0007669"/>
    <property type="project" value="UniProtKB-UniRule"/>
</dbReference>
<reference evidence="11 12" key="1">
    <citation type="journal article" date="2018" name="Sci. Rep.">
        <title>Comparative genomics provides insights into the lifestyle and reveals functional heterogeneity of dark septate endophytic fungi.</title>
        <authorList>
            <person name="Knapp D.G."/>
            <person name="Nemeth J.B."/>
            <person name="Barry K."/>
            <person name="Hainaut M."/>
            <person name="Henrissat B."/>
            <person name="Johnson J."/>
            <person name="Kuo A."/>
            <person name="Lim J.H.P."/>
            <person name="Lipzen A."/>
            <person name="Nolan M."/>
            <person name="Ohm R.A."/>
            <person name="Tamas L."/>
            <person name="Grigoriev I.V."/>
            <person name="Spatafora J.W."/>
            <person name="Nagy L.G."/>
            <person name="Kovacs G.M."/>
        </authorList>
    </citation>
    <scope>NUCLEOTIDE SEQUENCE [LARGE SCALE GENOMIC DNA]</scope>
    <source>
        <strain evidence="11 12">DSE2036</strain>
    </source>
</reference>
<protein>
    <recommendedName>
        <fullName evidence="7">Non-structural maintenance of chromosomes element 4</fullName>
    </recommendedName>
</protein>
<feature type="domain" description="Nse4/EID protein Nse3/MAGE-binding" evidence="10">
    <location>
        <begin position="224"/>
        <end position="295"/>
    </location>
</feature>
<keyword evidence="12" id="KW-1185">Reference proteome</keyword>
<feature type="region of interest" description="Disordered" evidence="8">
    <location>
        <begin position="339"/>
        <end position="361"/>
    </location>
</feature>
<evidence type="ECO:0000313" key="12">
    <source>
        <dbReference type="Proteomes" id="UP000244855"/>
    </source>
</evidence>
<dbReference type="GO" id="GO:0006281">
    <property type="term" value="P:DNA repair"/>
    <property type="evidence" value="ECO:0007669"/>
    <property type="project" value="UniProtKB-UniRule"/>
</dbReference>
<comment type="subunit">
    <text evidence="7">Component of the SMC5-SMC6 complex.</text>
</comment>
<proteinExistence type="inferred from homology"/>
<feature type="region of interest" description="Disordered" evidence="8">
    <location>
        <begin position="1"/>
        <end position="161"/>
    </location>
</feature>
<dbReference type="InterPro" id="IPR027786">
    <property type="entry name" value="Nse4/EID"/>
</dbReference>
<dbReference type="Pfam" id="PF15412">
    <property type="entry name" value="Nse4-Nse3_bdg"/>
    <property type="match status" value="1"/>
</dbReference>
<feature type="compositionally biased region" description="Polar residues" evidence="8">
    <location>
        <begin position="61"/>
        <end position="71"/>
    </location>
</feature>
<comment type="similarity">
    <text evidence="2 7">Belongs to the NSE4 family.</text>
</comment>
<dbReference type="GO" id="GO:0006310">
    <property type="term" value="P:DNA recombination"/>
    <property type="evidence" value="ECO:0007669"/>
    <property type="project" value="UniProtKB-UniRule"/>
</dbReference>
<keyword evidence="6 7" id="KW-0539">Nucleus</keyword>
<feature type="domain" description="Non-structural maintenance of chromosome element 4 C-terminal" evidence="9">
    <location>
        <begin position="428"/>
        <end position="515"/>
    </location>
</feature>
<feature type="compositionally biased region" description="Acidic residues" evidence="8">
    <location>
        <begin position="142"/>
        <end position="159"/>
    </location>
</feature>
<keyword evidence="4 7" id="KW-0233">DNA recombination</keyword>
<feature type="compositionally biased region" description="Polar residues" evidence="8">
    <location>
        <begin position="85"/>
        <end position="103"/>
    </location>
</feature>
<dbReference type="PANTHER" id="PTHR16140:SF0">
    <property type="entry name" value="NON-STRUCTURAL MAINTENANCE OF CHROMOSOMES ELEMENT 4"/>
    <property type="match status" value="1"/>
</dbReference>
<evidence type="ECO:0000256" key="4">
    <source>
        <dbReference type="ARBA" id="ARBA00023172"/>
    </source>
</evidence>
<feature type="compositionally biased region" description="Polar residues" evidence="8">
    <location>
        <begin position="1"/>
        <end position="11"/>
    </location>
</feature>
<evidence type="ECO:0000256" key="3">
    <source>
        <dbReference type="ARBA" id="ARBA00022763"/>
    </source>
</evidence>
<evidence type="ECO:0000259" key="9">
    <source>
        <dbReference type="Pfam" id="PF08743"/>
    </source>
</evidence>
<evidence type="ECO:0000256" key="8">
    <source>
        <dbReference type="SAM" id="MobiDB-lite"/>
    </source>
</evidence>
<comment type="subcellular location">
    <subcellularLocation>
        <location evidence="1 7">Nucleus</location>
    </subcellularLocation>
</comment>
<dbReference type="EMBL" id="KZ805309">
    <property type="protein sequence ID" value="PVI06444.1"/>
    <property type="molecule type" value="Genomic_DNA"/>
</dbReference>
<dbReference type="Proteomes" id="UP000244855">
    <property type="component" value="Unassembled WGS sequence"/>
</dbReference>
<dbReference type="STRING" id="97972.A0A2V1E9X2"/>
<feature type="compositionally biased region" description="Acidic residues" evidence="8">
    <location>
        <begin position="290"/>
        <end position="299"/>
    </location>
</feature>
<feature type="region of interest" description="Disordered" evidence="8">
    <location>
        <begin position="268"/>
        <end position="299"/>
    </location>
</feature>
<dbReference type="Pfam" id="PF08743">
    <property type="entry name" value="Nse4_C"/>
    <property type="match status" value="1"/>
</dbReference>
<name>A0A2V1E9X2_9PLEO</name>